<reference evidence="2 3" key="1">
    <citation type="journal article" date="2023" name="Sci. Data">
        <title>Genome assembly of the Korean intertidal mud-creeper Batillaria attramentaria.</title>
        <authorList>
            <person name="Patra A.K."/>
            <person name="Ho P.T."/>
            <person name="Jun S."/>
            <person name="Lee S.J."/>
            <person name="Kim Y."/>
            <person name="Won Y.J."/>
        </authorList>
    </citation>
    <scope>NUCLEOTIDE SEQUENCE [LARGE SCALE GENOMIC DNA]</scope>
    <source>
        <strain evidence="2">Wonlab-2016</strain>
    </source>
</reference>
<dbReference type="EMBL" id="JACVVK020000550">
    <property type="protein sequence ID" value="KAK7466682.1"/>
    <property type="molecule type" value="Genomic_DNA"/>
</dbReference>
<name>A0ABD0JA12_9CAEN</name>
<accession>A0ABD0JA12</accession>
<keyword evidence="3" id="KW-1185">Reference proteome</keyword>
<feature type="region of interest" description="Disordered" evidence="1">
    <location>
        <begin position="67"/>
        <end position="93"/>
    </location>
</feature>
<sequence length="93" mass="10235">MGGGAVVGDMGPLHLQVSWTDQTGDIRSSDEAAMWTIKHTFATIETHALLVESAGNPRVEHGFHLQRARCGKSRNPRTFPRGARIGKGRRRKT</sequence>
<organism evidence="2 3">
    <name type="scientific">Batillaria attramentaria</name>
    <dbReference type="NCBI Taxonomy" id="370345"/>
    <lineage>
        <taxon>Eukaryota</taxon>
        <taxon>Metazoa</taxon>
        <taxon>Spiralia</taxon>
        <taxon>Lophotrochozoa</taxon>
        <taxon>Mollusca</taxon>
        <taxon>Gastropoda</taxon>
        <taxon>Caenogastropoda</taxon>
        <taxon>Sorbeoconcha</taxon>
        <taxon>Cerithioidea</taxon>
        <taxon>Batillariidae</taxon>
        <taxon>Batillaria</taxon>
    </lineage>
</organism>
<comment type="caution">
    <text evidence="2">The sequence shown here is derived from an EMBL/GenBank/DDBJ whole genome shotgun (WGS) entry which is preliminary data.</text>
</comment>
<evidence type="ECO:0000256" key="1">
    <source>
        <dbReference type="SAM" id="MobiDB-lite"/>
    </source>
</evidence>
<evidence type="ECO:0000313" key="3">
    <source>
        <dbReference type="Proteomes" id="UP001519460"/>
    </source>
</evidence>
<evidence type="ECO:0000313" key="2">
    <source>
        <dbReference type="EMBL" id="KAK7466682.1"/>
    </source>
</evidence>
<dbReference type="Proteomes" id="UP001519460">
    <property type="component" value="Unassembled WGS sequence"/>
</dbReference>
<gene>
    <name evidence="2" type="ORF">BaRGS_00037214</name>
</gene>
<dbReference type="AlphaFoldDB" id="A0ABD0JA12"/>
<proteinExistence type="predicted"/>
<protein>
    <submittedName>
        <fullName evidence="2">Uncharacterized protein</fullName>
    </submittedName>
</protein>
<feature type="compositionally biased region" description="Basic residues" evidence="1">
    <location>
        <begin position="84"/>
        <end position="93"/>
    </location>
</feature>